<dbReference type="GO" id="GO:0004674">
    <property type="term" value="F:protein serine/threonine kinase activity"/>
    <property type="evidence" value="ECO:0007669"/>
    <property type="project" value="TreeGrafter"/>
</dbReference>
<dbReference type="InterPro" id="IPR011600">
    <property type="entry name" value="Pept_C14_caspase"/>
</dbReference>
<keyword evidence="5" id="KW-0418">Kinase</keyword>
<sequence>MTIDEPLRINALLVGVSGPGLSGAQEDVASIETVITGAAPEVEIKHLTEDDAKIPAINRNIRSLSENISGLNLFYFSGHGTKTRAEIFLETWDGEPGNEGIPLYLLVREMSTATGAWLAILDCCHSTPKVLFGRDDLRAEIETALAQYGGSRAVLAACGPQGEALELGGQSPFTEAIVQGLRGSAANARGAVTLGALYEYVEADLKSHELPRPVLRGDLADSFIIGVGLPPRGTEPLHTESKEKLLEEATRYASALRSHLTVPASKWKQEGWLAAERGLKPIARWFKRQSSEHGELLGEEAFIQARTEVKQAVAQLARVYSGVRTPHGTIGEQIGKGGFGTVWTLTTEEESTASRAIKIYHADEIAEMGKSVENSKVQRFHRGFRAMEQLKHDGIVHVVTYTEIPPAIIMELIDGMNLRTHLREYGTFGPVEERIRILSSISDILQYAHSQGIVHRDIKPENVLLAQRDGAFVPVLTDFDLAWFPTATELTGDAVIGHKEYAAPEQINVADTGRARDERVDVYAFGQLLYFLLTEADPKQRNTLGNVRYMADKLSRDGISEGARASIVEIYSTATHMEKKARFGHMWEISKRLRELSLEREEGSASISFRTFCGQVCARAKIKVLDMPEAWKVMGESSTGRTTVEMISRCDREAPQPCVVQARFKVFDLPGQVVARNSHVAKKKANMRRVEAMEAADPEVSSVVIGKGYRLAELRTEVPELSLTEAEKLGRRMQAVVSAGERV</sequence>
<dbReference type="SMART" id="SM00220">
    <property type="entry name" value="S_TKc"/>
    <property type="match status" value="1"/>
</dbReference>
<protein>
    <submittedName>
        <fullName evidence="5">Protein kinase</fullName>
    </submittedName>
</protein>
<dbReference type="GO" id="GO:0004197">
    <property type="term" value="F:cysteine-type endopeptidase activity"/>
    <property type="evidence" value="ECO:0007669"/>
    <property type="project" value="InterPro"/>
</dbReference>
<evidence type="ECO:0000313" key="5">
    <source>
        <dbReference type="EMBL" id="XDQ10836.1"/>
    </source>
</evidence>
<dbReference type="CDD" id="cd14014">
    <property type="entry name" value="STKc_PknB_like"/>
    <property type="match status" value="1"/>
</dbReference>
<dbReference type="AlphaFoldDB" id="A0AB39N0A4"/>
<feature type="binding site" evidence="3">
    <location>
        <position position="358"/>
    </location>
    <ligand>
        <name>ATP</name>
        <dbReference type="ChEBI" id="CHEBI:30616"/>
    </ligand>
</feature>
<keyword evidence="2 3" id="KW-0067">ATP-binding</keyword>
<feature type="domain" description="Protein kinase" evidence="4">
    <location>
        <begin position="328"/>
        <end position="593"/>
    </location>
</feature>
<dbReference type="InterPro" id="IPR011009">
    <property type="entry name" value="Kinase-like_dom_sf"/>
</dbReference>
<dbReference type="EMBL" id="CP163432">
    <property type="protein sequence ID" value="XDQ10836.1"/>
    <property type="molecule type" value="Genomic_DNA"/>
</dbReference>
<keyword evidence="5" id="KW-0808">Transferase</keyword>
<dbReference type="InterPro" id="IPR008271">
    <property type="entry name" value="Ser/Thr_kinase_AS"/>
</dbReference>
<dbReference type="InterPro" id="IPR000719">
    <property type="entry name" value="Prot_kinase_dom"/>
</dbReference>
<gene>
    <name evidence="5" type="ORF">AB5J55_14750</name>
</gene>
<dbReference type="PANTHER" id="PTHR44329">
    <property type="entry name" value="SERINE/THREONINE-PROTEIN KINASE TNNI3K-RELATED"/>
    <property type="match status" value="1"/>
</dbReference>
<dbReference type="PROSITE" id="PS00108">
    <property type="entry name" value="PROTEIN_KINASE_ST"/>
    <property type="match status" value="1"/>
</dbReference>
<accession>A0AB39N0A4</accession>
<dbReference type="SUPFAM" id="SSF56112">
    <property type="entry name" value="Protein kinase-like (PK-like)"/>
    <property type="match status" value="1"/>
</dbReference>
<dbReference type="PANTHER" id="PTHR44329:SF214">
    <property type="entry name" value="PROTEIN KINASE DOMAIN-CONTAINING PROTEIN"/>
    <property type="match status" value="1"/>
</dbReference>
<dbReference type="PROSITE" id="PS50011">
    <property type="entry name" value="PROTEIN_KINASE_DOM"/>
    <property type="match status" value="1"/>
</dbReference>
<evidence type="ECO:0000259" key="4">
    <source>
        <dbReference type="PROSITE" id="PS50011"/>
    </source>
</evidence>
<reference evidence="5" key="1">
    <citation type="submission" date="2024-07" db="EMBL/GenBank/DDBJ databases">
        <authorList>
            <person name="Yu S.T."/>
        </authorList>
    </citation>
    <scope>NUCLEOTIDE SEQUENCE</scope>
    <source>
        <strain evidence="5">R11</strain>
    </source>
</reference>
<evidence type="ECO:0000256" key="3">
    <source>
        <dbReference type="PROSITE-ProRule" id="PRU10141"/>
    </source>
</evidence>
<proteinExistence type="predicted"/>
<dbReference type="InterPro" id="IPR017441">
    <property type="entry name" value="Protein_kinase_ATP_BS"/>
</dbReference>
<dbReference type="GO" id="GO:0005524">
    <property type="term" value="F:ATP binding"/>
    <property type="evidence" value="ECO:0007669"/>
    <property type="project" value="UniProtKB-UniRule"/>
</dbReference>
<dbReference type="Pfam" id="PF00069">
    <property type="entry name" value="Pkinase"/>
    <property type="match status" value="1"/>
</dbReference>
<dbReference type="InterPro" id="IPR051681">
    <property type="entry name" value="Ser/Thr_Kinases-Pseudokinases"/>
</dbReference>
<evidence type="ECO:0000256" key="2">
    <source>
        <dbReference type="ARBA" id="ARBA00022840"/>
    </source>
</evidence>
<dbReference type="PROSITE" id="PS00107">
    <property type="entry name" value="PROTEIN_KINASE_ATP"/>
    <property type="match status" value="1"/>
</dbReference>
<dbReference type="GO" id="GO:0006508">
    <property type="term" value="P:proteolysis"/>
    <property type="evidence" value="ECO:0007669"/>
    <property type="project" value="InterPro"/>
</dbReference>
<dbReference type="RefSeq" id="WP_369271121.1">
    <property type="nucleotide sequence ID" value="NZ_CP163432.1"/>
</dbReference>
<dbReference type="Gene3D" id="3.40.50.1460">
    <property type="match status" value="1"/>
</dbReference>
<dbReference type="Pfam" id="PF00656">
    <property type="entry name" value="Peptidase_C14"/>
    <property type="match status" value="1"/>
</dbReference>
<evidence type="ECO:0000256" key="1">
    <source>
        <dbReference type="ARBA" id="ARBA00022741"/>
    </source>
</evidence>
<dbReference type="Gene3D" id="1.10.510.10">
    <property type="entry name" value="Transferase(Phosphotransferase) domain 1"/>
    <property type="match status" value="1"/>
</dbReference>
<organism evidence="5">
    <name type="scientific">Streptomyces sp. R11</name>
    <dbReference type="NCBI Taxonomy" id="3238625"/>
    <lineage>
        <taxon>Bacteria</taxon>
        <taxon>Bacillati</taxon>
        <taxon>Actinomycetota</taxon>
        <taxon>Actinomycetes</taxon>
        <taxon>Kitasatosporales</taxon>
        <taxon>Streptomycetaceae</taxon>
        <taxon>Streptomyces</taxon>
    </lineage>
</organism>
<keyword evidence="1 3" id="KW-0547">Nucleotide-binding</keyword>
<name>A0AB39N0A4_9ACTN</name>